<evidence type="ECO:0000313" key="1">
    <source>
        <dbReference type="EMBL" id="PIP68884.1"/>
    </source>
</evidence>
<protein>
    <recommendedName>
        <fullName evidence="3">2'-5' RNA ligase</fullName>
    </recommendedName>
</protein>
<dbReference type="EMBL" id="PCTI01000038">
    <property type="protein sequence ID" value="PIP68884.1"/>
    <property type="molecule type" value="Genomic_DNA"/>
</dbReference>
<name>A0A2H0CG49_9BACT</name>
<accession>A0A2H0CG49</accession>
<organism evidence="1 2">
    <name type="scientific">Candidatus Nomurabacteria bacterium CG22_combo_CG10-13_8_21_14_all_32_8</name>
    <dbReference type="NCBI Taxonomy" id="1974732"/>
    <lineage>
        <taxon>Bacteria</taxon>
        <taxon>Candidatus Nomuraibacteriota</taxon>
    </lineage>
</organism>
<evidence type="ECO:0008006" key="3">
    <source>
        <dbReference type="Google" id="ProtNLM"/>
    </source>
</evidence>
<evidence type="ECO:0000313" key="2">
    <source>
        <dbReference type="Proteomes" id="UP000229176"/>
    </source>
</evidence>
<gene>
    <name evidence="1" type="ORF">COW91_02305</name>
</gene>
<reference evidence="1 2" key="1">
    <citation type="submission" date="2017-09" db="EMBL/GenBank/DDBJ databases">
        <title>Depth-based differentiation of microbial function through sediment-hosted aquifers and enrichment of novel symbionts in the deep terrestrial subsurface.</title>
        <authorList>
            <person name="Probst A.J."/>
            <person name="Ladd B."/>
            <person name="Jarett J.K."/>
            <person name="Geller-Mcgrath D.E."/>
            <person name="Sieber C.M."/>
            <person name="Emerson J.B."/>
            <person name="Anantharaman K."/>
            <person name="Thomas B.C."/>
            <person name="Malmstrom R."/>
            <person name="Stieglmeier M."/>
            <person name="Klingl A."/>
            <person name="Woyke T."/>
            <person name="Ryan C.M."/>
            <person name="Banfield J.F."/>
        </authorList>
    </citation>
    <scope>NUCLEOTIDE SEQUENCE [LARGE SCALE GENOMIC DNA]</scope>
    <source>
        <strain evidence="1">CG22_combo_CG10-13_8_21_14_all_32_8</strain>
    </source>
</reference>
<dbReference type="Proteomes" id="UP000229176">
    <property type="component" value="Unassembled WGS sequence"/>
</dbReference>
<dbReference type="Gene3D" id="3.90.1140.10">
    <property type="entry name" value="Cyclic phosphodiesterase"/>
    <property type="match status" value="1"/>
</dbReference>
<dbReference type="AlphaFoldDB" id="A0A2H0CG49"/>
<comment type="caution">
    <text evidence="1">The sequence shown here is derived from an EMBL/GenBank/DDBJ whole genome shotgun (WGS) entry which is preliminary data.</text>
</comment>
<sequence length="197" mass="22112">MENKIAIDIALLLPDKMNKIICDLSNKIIPHADLKPYILNNVNYLPHISILVGTIKIGEVGIIKEKIEQIIKKYLPLKITFKNLITKNTKFPLLDIGNIEELINLRKEIVSLVSLDSDATKEMCFDVDISNGGVDFINNFKRDKFIEESFEFHTTLGLGDASFLNVELPIETVVNTIAICHLGYGCSCRKVLAKIVV</sequence>
<proteinExistence type="predicted"/>